<organism evidence="1">
    <name type="scientific">anaerobic digester metagenome</name>
    <dbReference type="NCBI Taxonomy" id="1263854"/>
    <lineage>
        <taxon>unclassified sequences</taxon>
        <taxon>metagenomes</taxon>
        <taxon>ecological metagenomes</taxon>
    </lineage>
</organism>
<accession>A0A485LZG6</accession>
<sequence length="105" mass="12370">MGRLITPDIDLDFHTEDIALLKELAHEYHPRGMMLVERMQVSDEREHFLLTIQVPRALVEWVKEMNRKYHDKAFVTSLIRKVLEELDFFDGGPGDDHGPLYRSIH</sequence>
<dbReference type="AlphaFoldDB" id="A0A485LZG6"/>
<evidence type="ECO:0000313" key="1">
    <source>
        <dbReference type="EMBL" id="VFU11576.1"/>
    </source>
</evidence>
<name>A0A485LZG6_9ZZZZ</name>
<gene>
    <name evidence="1" type="ORF">SCFA_110039</name>
</gene>
<reference evidence="1" key="1">
    <citation type="submission" date="2019-03" db="EMBL/GenBank/DDBJ databases">
        <authorList>
            <person name="Hao L."/>
        </authorList>
    </citation>
    <scope>NUCLEOTIDE SEQUENCE</scope>
</reference>
<protein>
    <submittedName>
        <fullName evidence="1">Uncharacterized protein</fullName>
    </submittedName>
</protein>
<proteinExistence type="predicted"/>
<dbReference type="EMBL" id="CAADRM010000013">
    <property type="protein sequence ID" value="VFU11576.1"/>
    <property type="molecule type" value="Genomic_DNA"/>
</dbReference>